<evidence type="ECO:0000259" key="2">
    <source>
        <dbReference type="PROSITE" id="PS50937"/>
    </source>
</evidence>
<evidence type="ECO:0000313" key="4">
    <source>
        <dbReference type="Proteomes" id="UP000248795"/>
    </source>
</evidence>
<proteinExistence type="predicted"/>
<keyword evidence="1" id="KW-0238">DNA-binding</keyword>
<comment type="caution">
    <text evidence="3">The sequence shown here is derived from an EMBL/GenBank/DDBJ whole genome shotgun (WGS) entry which is preliminary data.</text>
</comment>
<dbReference type="Proteomes" id="UP000248795">
    <property type="component" value="Unassembled WGS sequence"/>
</dbReference>
<feature type="domain" description="HTH merR-type" evidence="2">
    <location>
        <begin position="3"/>
        <end position="71"/>
    </location>
</feature>
<dbReference type="PROSITE" id="PS50937">
    <property type="entry name" value="HTH_MERR_2"/>
    <property type="match status" value="1"/>
</dbReference>
<dbReference type="SUPFAM" id="SSF46955">
    <property type="entry name" value="Putative DNA-binding domain"/>
    <property type="match status" value="1"/>
</dbReference>
<dbReference type="PANTHER" id="PTHR30204:SF97">
    <property type="entry name" value="MERR FAMILY REGULATORY PROTEIN"/>
    <property type="match status" value="1"/>
</dbReference>
<dbReference type="CDD" id="cd04781">
    <property type="entry name" value="HTH_MerR-like_sg6"/>
    <property type="match status" value="1"/>
</dbReference>
<reference evidence="4" key="1">
    <citation type="submission" date="2018-06" db="EMBL/GenBank/DDBJ databases">
        <title>Aestuariibacter litoralis strain KCTC 52945T.</title>
        <authorList>
            <person name="Li X."/>
            <person name="Salam N."/>
            <person name="Li J.-L."/>
            <person name="Chen Y.-M."/>
            <person name="Yang Z.-W."/>
            <person name="Zhang L.-Y."/>
            <person name="Han M.-X."/>
            <person name="Xiao M."/>
            <person name="Li W.-J."/>
        </authorList>
    </citation>
    <scope>NUCLEOTIDE SEQUENCE [LARGE SCALE GENOMIC DNA]</scope>
    <source>
        <strain evidence="4">KCTC 52945</strain>
    </source>
</reference>
<dbReference type="SMART" id="SM00422">
    <property type="entry name" value="HTH_MERR"/>
    <property type="match status" value="1"/>
</dbReference>
<sequence length="146" mass="16404">MKLLDIGEVAKRSGLQPSALRHYEDAGLISAVTRHGLRRQFDPQVLMQLKLIAMGKSAGFTLDEIAGMFGGDGLQLPRSAMHQRADDIDRQIRELTTLSILLRHVAQCRAPSHLECPTFRRLMELAGRRARRRARVKRRGRSPPAS</sequence>
<accession>A0A2W2BP41</accession>
<dbReference type="InterPro" id="IPR047057">
    <property type="entry name" value="MerR_fam"/>
</dbReference>
<evidence type="ECO:0000256" key="1">
    <source>
        <dbReference type="ARBA" id="ARBA00023125"/>
    </source>
</evidence>
<dbReference type="InterPro" id="IPR009061">
    <property type="entry name" value="DNA-bd_dom_put_sf"/>
</dbReference>
<dbReference type="Gene3D" id="1.10.1660.10">
    <property type="match status" value="1"/>
</dbReference>
<protein>
    <submittedName>
        <fullName evidence="3">MerR family transcriptional regulator</fullName>
    </submittedName>
</protein>
<dbReference type="GO" id="GO:0003677">
    <property type="term" value="F:DNA binding"/>
    <property type="evidence" value="ECO:0007669"/>
    <property type="project" value="UniProtKB-KW"/>
</dbReference>
<name>A0A2W2BP41_9HYPH</name>
<keyword evidence="4" id="KW-1185">Reference proteome</keyword>
<dbReference type="EMBL" id="QKVK01000003">
    <property type="protein sequence ID" value="PZF77567.1"/>
    <property type="molecule type" value="Genomic_DNA"/>
</dbReference>
<dbReference type="PANTHER" id="PTHR30204">
    <property type="entry name" value="REDOX-CYCLING DRUG-SENSING TRANSCRIPTIONAL ACTIVATOR SOXR"/>
    <property type="match status" value="1"/>
</dbReference>
<dbReference type="AlphaFoldDB" id="A0A2W2BP41"/>
<dbReference type="RefSeq" id="WP_111198105.1">
    <property type="nucleotide sequence ID" value="NZ_QKVK01000003.1"/>
</dbReference>
<dbReference type="GO" id="GO:0003700">
    <property type="term" value="F:DNA-binding transcription factor activity"/>
    <property type="evidence" value="ECO:0007669"/>
    <property type="project" value="InterPro"/>
</dbReference>
<dbReference type="InterPro" id="IPR000551">
    <property type="entry name" value="MerR-type_HTH_dom"/>
</dbReference>
<evidence type="ECO:0000313" key="3">
    <source>
        <dbReference type="EMBL" id="PZF77567.1"/>
    </source>
</evidence>
<gene>
    <name evidence="3" type="ORF">DK847_09690</name>
</gene>
<dbReference type="Pfam" id="PF13411">
    <property type="entry name" value="MerR_1"/>
    <property type="match status" value="1"/>
</dbReference>
<organism evidence="3 4">
    <name type="scientific">Aestuariivirga litoralis</name>
    <dbReference type="NCBI Taxonomy" id="2650924"/>
    <lineage>
        <taxon>Bacteria</taxon>
        <taxon>Pseudomonadati</taxon>
        <taxon>Pseudomonadota</taxon>
        <taxon>Alphaproteobacteria</taxon>
        <taxon>Hyphomicrobiales</taxon>
        <taxon>Aestuariivirgaceae</taxon>
        <taxon>Aestuariivirga</taxon>
    </lineage>
</organism>